<dbReference type="HOGENOM" id="CLU_090993_0_1_11"/>
<protein>
    <recommendedName>
        <fullName evidence="3">RloB domain-containing protein</fullName>
    </recommendedName>
</protein>
<dbReference type="Pfam" id="PF13707">
    <property type="entry name" value="RloB"/>
    <property type="match status" value="1"/>
</dbReference>
<sequence>MSRNRSSKRRKSAGSRKEKQAILLVLQGKVTEKEYFIGLRSHFRIPQLSIWTDSQSPDKIVENSDLKISRDKNAPFSKVFYVVDVDDSPTSQFENGFRQAQKCSTRNTTRHFVVSNECFEVWLLAHYEDVQTRPLSRTELSQKLIQYDAVQKENPKHLNHGFPLDHYITASKRCHTSNFNEIGQENSTAMPLLLEALIPKP</sequence>
<dbReference type="InterPro" id="IPR025591">
    <property type="entry name" value="RloB"/>
</dbReference>
<name>Q6NED7_CORDI</name>
<gene>
    <name evidence="1" type="ordered locus">DIP2338</name>
</gene>
<proteinExistence type="predicted"/>
<dbReference type="KEGG" id="cdi:DIP2338"/>
<accession>Q6NED7</accession>
<dbReference type="RefSeq" id="WP_010935772.1">
    <property type="nucleotide sequence ID" value="NC_002935.2"/>
</dbReference>
<reference evidence="1 2" key="1">
    <citation type="journal article" date="2003" name="Nucleic Acids Res.">
        <title>The complete genome sequence and analysis of Corynebacterium diphtheriae NCTC13129.</title>
        <authorList>
            <person name="Cerdeno-Tarraga A.M."/>
            <person name="Efstratiou A."/>
            <person name="Dover L.G."/>
            <person name="Holden M.T.G."/>
            <person name="Pallen M."/>
            <person name="Bentley S.D."/>
            <person name="Besra G.S."/>
            <person name="Churcher C."/>
            <person name="James K.D."/>
            <person name="De Zoysa A."/>
            <person name="Chillingworth T."/>
            <person name="Cronin A."/>
            <person name="Dowd L."/>
            <person name="Feltwell T."/>
            <person name="Hamlin N."/>
            <person name="Holroyd S."/>
            <person name="Jagels K."/>
            <person name="Moule S."/>
            <person name="Quail M.A."/>
            <person name="Rabbinowitsch E."/>
            <person name="Rutherford K."/>
            <person name="Thomson N.R."/>
            <person name="Unwin L."/>
            <person name="Whitehead S."/>
            <person name="Barrell B.G.Parkhill.J."/>
        </authorList>
    </citation>
    <scope>NUCLEOTIDE SEQUENCE [LARGE SCALE GENOMIC DNA]</scope>
    <source>
        <strain evidence="2">ATCC 700971 / NCTC 13129 / Biotype gravis</strain>
    </source>
</reference>
<organism evidence="1 2">
    <name type="scientific">Corynebacterium diphtheriae (strain ATCC 700971 / NCTC 13129 / Biotype gravis)</name>
    <dbReference type="NCBI Taxonomy" id="257309"/>
    <lineage>
        <taxon>Bacteria</taxon>
        <taxon>Bacillati</taxon>
        <taxon>Actinomycetota</taxon>
        <taxon>Actinomycetes</taxon>
        <taxon>Mycobacteriales</taxon>
        <taxon>Corynebacteriaceae</taxon>
        <taxon>Corynebacterium</taxon>
    </lineage>
</organism>
<dbReference type="EMBL" id="BX248361">
    <property type="protein sequence ID" value="CAE50860.1"/>
    <property type="molecule type" value="Genomic_DNA"/>
</dbReference>
<dbReference type="AlphaFoldDB" id="Q6NED7"/>
<dbReference type="STRING" id="257309.DIP2338"/>
<dbReference type="Proteomes" id="UP000002198">
    <property type="component" value="Chromosome"/>
</dbReference>
<evidence type="ECO:0000313" key="1">
    <source>
        <dbReference type="EMBL" id="CAE50860.1"/>
    </source>
</evidence>
<evidence type="ECO:0008006" key="3">
    <source>
        <dbReference type="Google" id="ProtNLM"/>
    </source>
</evidence>
<keyword evidence="2" id="KW-1185">Reference proteome</keyword>
<evidence type="ECO:0000313" key="2">
    <source>
        <dbReference type="Proteomes" id="UP000002198"/>
    </source>
</evidence>